<evidence type="ECO:0000256" key="9">
    <source>
        <dbReference type="ARBA" id="ARBA00023180"/>
    </source>
</evidence>
<evidence type="ECO:0000256" key="7">
    <source>
        <dbReference type="ARBA" id="ARBA00023136"/>
    </source>
</evidence>
<evidence type="ECO:0000256" key="4">
    <source>
        <dbReference type="ARBA" id="ARBA00022692"/>
    </source>
</evidence>
<evidence type="ECO:0000256" key="10">
    <source>
        <dbReference type="ARBA" id="ARBA00023198"/>
    </source>
</evidence>
<evidence type="ECO:0000256" key="6">
    <source>
        <dbReference type="ARBA" id="ARBA00022989"/>
    </source>
</evidence>
<comment type="subcellular location">
    <subcellularLocation>
        <location evidence="1">Cell membrane</location>
        <topology evidence="1">Single-pass membrane protein</topology>
    </subcellularLocation>
    <subcellularLocation>
        <location evidence="2">Membrane</location>
        <topology evidence="2">Single-pass type I membrane protein</topology>
    </subcellularLocation>
</comment>
<dbReference type="InterPro" id="IPR039465">
    <property type="entry name" value="IL-17_rcpt-like"/>
</dbReference>
<dbReference type="GO" id="GO:0030368">
    <property type="term" value="F:interleukin-17 receptor activity"/>
    <property type="evidence" value="ECO:0007669"/>
    <property type="project" value="InterPro"/>
</dbReference>
<evidence type="ECO:0000256" key="1">
    <source>
        <dbReference type="ARBA" id="ARBA00004162"/>
    </source>
</evidence>
<keyword evidence="4 11" id="KW-0812">Transmembrane</keyword>
<feature type="domain" description="SEFIR" evidence="12">
    <location>
        <begin position="236"/>
        <end position="436"/>
    </location>
</feature>
<accession>A0A8C6TKP8</accession>
<keyword evidence="7 11" id="KW-0472">Membrane</keyword>
<dbReference type="AlphaFoldDB" id="A0A8C6TKP8"/>
<dbReference type="GO" id="GO:0005886">
    <property type="term" value="C:plasma membrane"/>
    <property type="evidence" value="ECO:0007669"/>
    <property type="project" value="UniProtKB-SubCell"/>
</dbReference>
<protein>
    <recommendedName>
        <fullName evidence="16">SEFIR domain-containing protein</fullName>
    </recommendedName>
</protein>
<dbReference type="Proteomes" id="UP000694523">
    <property type="component" value="Unplaced"/>
</dbReference>
<evidence type="ECO:0000259" key="12">
    <source>
        <dbReference type="Pfam" id="PF08357"/>
    </source>
</evidence>
<keyword evidence="8" id="KW-0675">Receptor</keyword>
<keyword evidence="10" id="KW-0395">Inflammatory response</keyword>
<evidence type="ECO:0000313" key="14">
    <source>
        <dbReference type="Ensembl" id="ENSNMLP00000021793.1"/>
    </source>
</evidence>
<keyword evidence="9" id="KW-0325">Glycoprotein</keyword>
<evidence type="ECO:0000256" key="8">
    <source>
        <dbReference type="ARBA" id="ARBA00023170"/>
    </source>
</evidence>
<dbReference type="PANTHER" id="PTHR15583:SF21">
    <property type="entry name" value="INTERLEUKIN-17 RECEPTOR E-LIKE"/>
    <property type="match status" value="1"/>
</dbReference>
<dbReference type="Gene3D" id="3.40.50.11530">
    <property type="match status" value="1"/>
</dbReference>
<dbReference type="InterPro" id="IPR013568">
    <property type="entry name" value="SEFIR_dom"/>
</dbReference>
<dbReference type="Pfam" id="PF15037">
    <property type="entry name" value="IL17_R_N"/>
    <property type="match status" value="1"/>
</dbReference>
<dbReference type="GO" id="GO:0006954">
    <property type="term" value="P:inflammatory response"/>
    <property type="evidence" value="ECO:0007669"/>
    <property type="project" value="UniProtKB-KW"/>
</dbReference>
<dbReference type="PANTHER" id="PTHR15583">
    <property type="entry name" value="INTERLEUKIN-17 RECEPTOR"/>
    <property type="match status" value="1"/>
</dbReference>
<keyword evidence="6 11" id="KW-1133">Transmembrane helix</keyword>
<evidence type="ECO:0000256" key="2">
    <source>
        <dbReference type="ARBA" id="ARBA00004479"/>
    </source>
</evidence>
<dbReference type="InterPro" id="IPR027841">
    <property type="entry name" value="IL-17_rcpt_C/E_N"/>
</dbReference>
<evidence type="ECO:0000256" key="11">
    <source>
        <dbReference type="SAM" id="Phobius"/>
    </source>
</evidence>
<sequence length="491" mass="55220">MQTPHRKAPSRWESNPGPANYVTGVWTSTKVRLKSNSLTMLYQCPEIDMSTALCWKHGSYCTVVFELHILKQEYNTSAVDKHPQMCVQNSSYNDNTDLACVFSDMSSWMVHVDLRRQSILVYINSSVPAKFSAQLCKLSQTTCASIGDIQSLNTVRNSVLLTLNYSITQLHSRKSKVWQSEPALHGKRILCPEYSRGRYGIYALAILVCGIIVITLGIFFYHMIKKDTAGWFNIQRPVLLVCSSEDSVHISTVCTLASILQGDLGATVHLALWAQSTRSHYGMGVTDVGPLPWLYGQWDSVIKAHGNVLIIWSLDAIIAYKEWWSEKECVKSSNQKDCISHISHKMEETATLIGKYRVKKEHAAQRTVVTEPCTVIAPVFKAALTCLMGALQEKNLQQVAFVCLHGHNTRKDIPKSLRAFPCYCLPRQFSELMQELGVKSRLSEKSRFHCWTGLLSKVLCFWVGQQLSITTEKCYIPSGGTHESLRGSRVT</sequence>
<reference evidence="14" key="1">
    <citation type="submission" date="2025-08" db="UniProtKB">
        <authorList>
            <consortium name="Ensembl"/>
        </authorList>
    </citation>
    <scope>IDENTIFICATION</scope>
</reference>
<evidence type="ECO:0000256" key="5">
    <source>
        <dbReference type="ARBA" id="ARBA00022729"/>
    </source>
</evidence>
<dbReference type="Pfam" id="PF08357">
    <property type="entry name" value="SEFIR"/>
    <property type="match status" value="1"/>
</dbReference>
<proteinExistence type="predicted"/>
<keyword evidence="5" id="KW-0732">Signal</keyword>
<evidence type="ECO:0000313" key="15">
    <source>
        <dbReference type="Proteomes" id="UP000694523"/>
    </source>
</evidence>
<evidence type="ECO:0000256" key="3">
    <source>
        <dbReference type="ARBA" id="ARBA00022475"/>
    </source>
</evidence>
<keyword evidence="3" id="KW-1003">Cell membrane</keyword>
<reference evidence="14" key="2">
    <citation type="submission" date="2025-09" db="UniProtKB">
        <authorList>
            <consortium name="Ensembl"/>
        </authorList>
    </citation>
    <scope>IDENTIFICATION</scope>
</reference>
<keyword evidence="15" id="KW-1185">Reference proteome</keyword>
<feature type="transmembrane region" description="Helical" evidence="11">
    <location>
        <begin position="199"/>
        <end position="221"/>
    </location>
</feature>
<feature type="domain" description="Interleukin-17 receptor C/E N-terminal" evidence="13">
    <location>
        <begin position="19"/>
        <end position="180"/>
    </location>
</feature>
<evidence type="ECO:0000259" key="13">
    <source>
        <dbReference type="Pfam" id="PF15037"/>
    </source>
</evidence>
<dbReference type="Ensembl" id="ENSNMLT00000024435.1">
    <property type="protein sequence ID" value="ENSNMLP00000021793.1"/>
    <property type="gene ID" value="ENSNMLG00000014136.1"/>
</dbReference>
<name>A0A8C6TKP8_9GOBI</name>
<organism evidence="14 15">
    <name type="scientific">Neogobius melanostomus</name>
    <name type="common">round goby</name>
    <dbReference type="NCBI Taxonomy" id="47308"/>
    <lineage>
        <taxon>Eukaryota</taxon>
        <taxon>Metazoa</taxon>
        <taxon>Chordata</taxon>
        <taxon>Craniata</taxon>
        <taxon>Vertebrata</taxon>
        <taxon>Euteleostomi</taxon>
        <taxon>Actinopterygii</taxon>
        <taxon>Neopterygii</taxon>
        <taxon>Teleostei</taxon>
        <taxon>Neoteleostei</taxon>
        <taxon>Acanthomorphata</taxon>
        <taxon>Gobiaria</taxon>
        <taxon>Gobiiformes</taxon>
        <taxon>Gobioidei</taxon>
        <taxon>Gobiidae</taxon>
        <taxon>Benthophilinae</taxon>
        <taxon>Neogobiini</taxon>
        <taxon>Neogobius</taxon>
    </lineage>
</organism>
<evidence type="ECO:0008006" key="16">
    <source>
        <dbReference type="Google" id="ProtNLM"/>
    </source>
</evidence>